<name>A0ABU2LLQ4_9ACTN</name>
<protein>
    <submittedName>
        <fullName evidence="1">Uncharacterized protein</fullName>
    </submittedName>
</protein>
<evidence type="ECO:0000313" key="1">
    <source>
        <dbReference type="EMBL" id="MDT0318521.1"/>
    </source>
</evidence>
<accession>A0ABU2LLQ4</accession>
<reference evidence="2" key="1">
    <citation type="submission" date="2023-07" db="EMBL/GenBank/DDBJ databases">
        <title>30 novel species of actinomycetes from the DSMZ collection.</title>
        <authorList>
            <person name="Nouioui I."/>
        </authorList>
    </citation>
    <scope>NUCLEOTIDE SEQUENCE [LARGE SCALE GENOMIC DNA]</scope>
    <source>
        <strain evidence="2">DSM 44918</strain>
    </source>
</reference>
<gene>
    <name evidence="1" type="ORF">RNC47_09260</name>
</gene>
<keyword evidence="2" id="KW-1185">Reference proteome</keyword>
<dbReference type="RefSeq" id="WP_311597257.1">
    <property type="nucleotide sequence ID" value="NZ_JAVREM010000007.1"/>
</dbReference>
<dbReference type="EMBL" id="JAVREM010000007">
    <property type="protein sequence ID" value="MDT0318521.1"/>
    <property type="molecule type" value="Genomic_DNA"/>
</dbReference>
<proteinExistence type="predicted"/>
<evidence type="ECO:0000313" key="2">
    <source>
        <dbReference type="Proteomes" id="UP001183420"/>
    </source>
</evidence>
<comment type="caution">
    <text evidence="1">The sequence shown here is derived from an EMBL/GenBank/DDBJ whole genome shotgun (WGS) entry which is preliminary data.</text>
</comment>
<sequence>MIVEARNYSLWSTTADPAWTGHNAGVPDVLIVHGLTESQARSALERLRMLYQDDGLEIRLNSRKL</sequence>
<dbReference type="Proteomes" id="UP001183420">
    <property type="component" value="Unassembled WGS sequence"/>
</dbReference>
<organism evidence="1 2">
    <name type="scientific">Streptomyces millisiae</name>
    <dbReference type="NCBI Taxonomy" id="3075542"/>
    <lineage>
        <taxon>Bacteria</taxon>
        <taxon>Bacillati</taxon>
        <taxon>Actinomycetota</taxon>
        <taxon>Actinomycetes</taxon>
        <taxon>Kitasatosporales</taxon>
        <taxon>Streptomycetaceae</taxon>
        <taxon>Streptomyces</taxon>
    </lineage>
</organism>